<dbReference type="EMBL" id="LVWD01000044">
    <property type="protein sequence ID" value="OAD39171.1"/>
    <property type="molecule type" value="Genomic_DNA"/>
</dbReference>
<evidence type="ECO:0008006" key="6">
    <source>
        <dbReference type="Google" id="ProtNLM"/>
    </source>
</evidence>
<dbReference type="STRING" id="1763535.LPB072_00555"/>
<gene>
    <name evidence="2" type="ORF">LPB072_00555</name>
    <name evidence="3" type="ORF">LPB72_22830</name>
</gene>
<evidence type="ECO:0000313" key="2">
    <source>
        <dbReference type="EMBL" id="AOW11573.1"/>
    </source>
</evidence>
<dbReference type="InterPro" id="IPR011990">
    <property type="entry name" value="TPR-like_helical_dom_sf"/>
</dbReference>
<dbReference type="SMART" id="SM00671">
    <property type="entry name" value="SEL1"/>
    <property type="match status" value="2"/>
</dbReference>
<organism evidence="2 5">
    <name type="scientific">Hydrogenophaga crassostreae</name>
    <dbReference type="NCBI Taxonomy" id="1763535"/>
    <lineage>
        <taxon>Bacteria</taxon>
        <taxon>Pseudomonadati</taxon>
        <taxon>Pseudomonadota</taxon>
        <taxon>Betaproteobacteria</taxon>
        <taxon>Burkholderiales</taxon>
        <taxon>Comamonadaceae</taxon>
        <taxon>Hydrogenophaga</taxon>
    </lineage>
</organism>
<evidence type="ECO:0000256" key="1">
    <source>
        <dbReference type="SAM" id="SignalP"/>
    </source>
</evidence>
<dbReference type="AlphaFoldDB" id="A0A162SPB6"/>
<dbReference type="Gene3D" id="1.25.40.10">
    <property type="entry name" value="Tetratricopeptide repeat domain"/>
    <property type="match status" value="1"/>
</dbReference>
<proteinExistence type="predicted"/>
<feature type="chain" id="PRO_5044549360" description="Sel1 repeat family protein" evidence="1">
    <location>
        <begin position="21"/>
        <end position="193"/>
    </location>
</feature>
<dbReference type="Proteomes" id="UP000185680">
    <property type="component" value="Chromosome"/>
</dbReference>
<accession>A0A162SPB6</accession>
<name>A0A162SPB6_9BURK</name>
<feature type="signal peptide" evidence="1">
    <location>
        <begin position="1"/>
        <end position="20"/>
    </location>
</feature>
<dbReference type="Pfam" id="PF08238">
    <property type="entry name" value="Sel1"/>
    <property type="match status" value="2"/>
</dbReference>
<evidence type="ECO:0000313" key="4">
    <source>
        <dbReference type="Proteomes" id="UP000185657"/>
    </source>
</evidence>
<evidence type="ECO:0000313" key="3">
    <source>
        <dbReference type="EMBL" id="OAD39171.1"/>
    </source>
</evidence>
<sequence length="193" mass="22009">MKRFVIPFVLALVAAPFAHASDDDTIRICDASGCSDRPKNSSTFQVEAEDPVAAQRTAALIEMAKKDPRAAWDLGLRYFRGDGVRKDSYQALQWMRDAGERGHVEAQLAVGRFYLMGLEEMGSDPAEAETWLSMAAGKGNKEAKKLLAQARSAKNDEQELYRLRETYRKSWYGYWYSGYTYYGTWGPRGWYYR</sequence>
<reference evidence="3 4" key="1">
    <citation type="submission" date="2016-02" db="EMBL/GenBank/DDBJ databases">
        <title>Draft genome sequence of Hydrogenophaga sp. LPB0072.</title>
        <authorList>
            <person name="Shin S.-K."/>
            <person name="Yi H."/>
        </authorList>
    </citation>
    <scope>NUCLEOTIDE SEQUENCE [LARGE SCALE GENOMIC DNA]</scope>
    <source>
        <strain evidence="3 4">LPB0072</strain>
    </source>
</reference>
<dbReference type="RefSeq" id="WP_066097049.1">
    <property type="nucleotide sequence ID" value="NZ_CP017476.1"/>
</dbReference>
<keyword evidence="1" id="KW-0732">Signal</keyword>
<dbReference type="Proteomes" id="UP000185657">
    <property type="component" value="Unassembled WGS sequence"/>
</dbReference>
<dbReference type="OrthoDB" id="5365194at2"/>
<protein>
    <recommendedName>
        <fullName evidence="6">Sel1 repeat family protein</fullName>
    </recommendedName>
</protein>
<evidence type="ECO:0000313" key="5">
    <source>
        <dbReference type="Proteomes" id="UP000185680"/>
    </source>
</evidence>
<dbReference type="EMBL" id="CP017476">
    <property type="protein sequence ID" value="AOW11573.1"/>
    <property type="molecule type" value="Genomic_DNA"/>
</dbReference>
<dbReference type="InterPro" id="IPR006597">
    <property type="entry name" value="Sel1-like"/>
</dbReference>
<keyword evidence="4" id="KW-1185">Reference proteome</keyword>
<reference evidence="2 5" key="2">
    <citation type="submission" date="2016-10" db="EMBL/GenBank/DDBJ databases">
        <title>Hydorgenophaga sp. LPB0072 isolated from gastropod.</title>
        <authorList>
            <person name="Kim E."/>
            <person name="Yi H."/>
        </authorList>
    </citation>
    <scope>NUCLEOTIDE SEQUENCE [LARGE SCALE GENOMIC DNA]</scope>
    <source>
        <strain evidence="2 5">LPB0072</strain>
    </source>
</reference>
<dbReference type="SUPFAM" id="SSF81901">
    <property type="entry name" value="HCP-like"/>
    <property type="match status" value="1"/>
</dbReference>
<dbReference type="KEGG" id="hyl:LPB072_00555"/>